<sequence length="100" mass="11531">MLRTSTLKPDPKRTLPPSPFTSTEDKNYVFCMDQWTVPTGKPDLVEGKDNSHNKTGMERGSWYPIAETERSFPSATPKTYSLFHTFQEKYMKTIQPNVNK</sequence>
<dbReference type="AlphaFoldDB" id="A0AAW1E341"/>
<evidence type="ECO:0000256" key="1">
    <source>
        <dbReference type="SAM" id="MobiDB-lite"/>
    </source>
</evidence>
<feature type="region of interest" description="Disordered" evidence="1">
    <location>
        <begin position="1"/>
        <end position="24"/>
    </location>
</feature>
<name>A0AAW1E341_ZOAVI</name>
<keyword evidence="3" id="KW-1185">Reference proteome</keyword>
<evidence type="ECO:0000313" key="3">
    <source>
        <dbReference type="Proteomes" id="UP001488805"/>
    </source>
</evidence>
<accession>A0AAW1E341</accession>
<dbReference type="Proteomes" id="UP001488805">
    <property type="component" value="Unassembled WGS sequence"/>
</dbReference>
<protein>
    <submittedName>
        <fullName evidence="2">Uncharacterized protein</fullName>
    </submittedName>
</protein>
<organism evidence="2 3">
    <name type="scientific">Zoarces viviparus</name>
    <name type="common">Viviparous eelpout</name>
    <name type="synonym">Blennius viviparus</name>
    <dbReference type="NCBI Taxonomy" id="48416"/>
    <lineage>
        <taxon>Eukaryota</taxon>
        <taxon>Metazoa</taxon>
        <taxon>Chordata</taxon>
        <taxon>Craniata</taxon>
        <taxon>Vertebrata</taxon>
        <taxon>Euteleostomi</taxon>
        <taxon>Actinopterygii</taxon>
        <taxon>Neopterygii</taxon>
        <taxon>Teleostei</taxon>
        <taxon>Neoteleostei</taxon>
        <taxon>Acanthomorphata</taxon>
        <taxon>Eupercaria</taxon>
        <taxon>Perciformes</taxon>
        <taxon>Cottioidei</taxon>
        <taxon>Zoarcales</taxon>
        <taxon>Zoarcidae</taxon>
        <taxon>Zoarcinae</taxon>
        <taxon>Zoarces</taxon>
    </lineage>
</organism>
<comment type="caution">
    <text evidence="2">The sequence shown here is derived from an EMBL/GenBank/DDBJ whole genome shotgun (WGS) entry which is preliminary data.</text>
</comment>
<evidence type="ECO:0000313" key="2">
    <source>
        <dbReference type="EMBL" id="KAK9516961.1"/>
    </source>
</evidence>
<proteinExistence type="predicted"/>
<gene>
    <name evidence="2" type="ORF">VZT92_024866</name>
</gene>
<feature type="region of interest" description="Disordered" evidence="1">
    <location>
        <begin position="40"/>
        <end position="59"/>
    </location>
</feature>
<dbReference type="EMBL" id="JBCEZU010000575">
    <property type="protein sequence ID" value="KAK9516961.1"/>
    <property type="molecule type" value="Genomic_DNA"/>
</dbReference>
<reference evidence="2 3" key="1">
    <citation type="journal article" date="2024" name="Genome Biol. Evol.">
        <title>Chromosome-level genome assembly of the viviparous eelpout Zoarces viviparus.</title>
        <authorList>
            <person name="Fuhrmann N."/>
            <person name="Brasseur M.V."/>
            <person name="Bakowski C.E."/>
            <person name="Podsiadlowski L."/>
            <person name="Prost S."/>
            <person name="Krehenwinkel H."/>
            <person name="Mayer C."/>
        </authorList>
    </citation>
    <scope>NUCLEOTIDE SEQUENCE [LARGE SCALE GENOMIC DNA]</scope>
    <source>
        <strain evidence="2">NO-MEL_2022_Ind0_liver</strain>
    </source>
</reference>
<feature type="compositionally biased region" description="Basic and acidic residues" evidence="1">
    <location>
        <begin position="43"/>
        <end position="57"/>
    </location>
</feature>